<keyword evidence="3" id="KW-1185">Reference proteome</keyword>
<feature type="region of interest" description="Disordered" evidence="1">
    <location>
        <begin position="356"/>
        <end position="376"/>
    </location>
</feature>
<comment type="caution">
    <text evidence="2">The sequence shown here is derived from an EMBL/GenBank/DDBJ whole genome shotgun (WGS) entry which is preliminary data.</text>
</comment>
<evidence type="ECO:0000256" key="1">
    <source>
        <dbReference type="SAM" id="MobiDB-lite"/>
    </source>
</evidence>
<feature type="compositionally biased region" description="Acidic residues" evidence="1">
    <location>
        <begin position="41"/>
        <end position="51"/>
    </location>
</feature>
<sequence>MASNGRRTHRKKVSALRLSSDTTSTLPEYMAWRDVVPPPEYEADDADDEEPSTPASPRSIQHRRSHRRRASSPRMQGQHQQDDLLDSLLERSVHALELSNALLQSSMSPTVAPEPFSDPSPPAATRPVRMPSGREPAWADDLAAIARDVDDLVSSSLPASVSPVSTRKPPKRRPSLDPAPVSSRSSVSYFSPRSTSPTASTTSYTSTSASTTSYTSNGSGTSTGTGGLRMAPAARQRLVAPAPRALTQYIDANVLDSFDDGHIALPSTIGLRAPPSDWSPSRDEEEVPQRPSDGLPRAESDYGYRYHPSRPPHVEGLPRPQPFTFPRDKGRPEENEWVTVGARDWAPDAAAALRNAVGTTPKPPTHSSSSSSSRAAFSPTLPNIAGSLPTIASLAGLSSKLSSSPKLGLGTSSNVSQSTKRGRSESRSLSSRPTLQPQPSSLSHSTPDLRLTIHPNSSQIIANLPSESPTHSTQSSECDSTECGRAKEARSALRRILDEAPKPPPPPKKQFLPRTPPPAAHAAPSTATASVSRLFSKGGRHSVTQPAPAPPVGIMKGKNRNSLSAPPTPISTTPNNNAEAGPSNSNPPTAKEKEFGSSSLFFGVVGTRRSRPGSGASTPSAKRISFAELPESYAASTGKGKGKATVRSGKSKSKGKGNGRKRGGGEGSEEGEGGGWLSWFAGGLTAGPGMGLGLGLGGGGMEERERISAGRGGWGWGLGDFVGGGGGRGLGMSGRYSHPR</sequence>
<feature type="compositionally biased region" description="Basic and acidic residues" evidence="1">
    <location>
        <begin position="482"/>
        <end position="501"/>
    </location>
</feature>
<proteinExistence type="predicted"/>
<feature type="compositionally biased region" description="Low complexity" evidence="1">
    <location>
        <begin position="400"/>
        <end position="413"/>
    </location>
</feature>
<feature type="compositionally biased region" description="Basic residues" evidence="1">
    <location>
        <begin position="1"/>
        <end position="14"/>
    </location>
</feature>
<feature type="compositionally biased region" description="Polar residues" evidence="1">
    <location>
        <begin position="454"/>
        <end position="478"/>
    </location>
</feature>
<feature type="compositionally biased region" description="Pro residues" evidence="1">
    <location>
        <begin position="502"/>
        <end position="519"/>
    </location>
</feature>
<accession>A0AAW0EDE2</accession>
<feature type="region of interest" description="Disordered" evidence="1">
    <location>
        <begin position="400"/>
        <end position="595"/>
    </location>
</feature>
<feature type="region of interest" description="Disordered" evidence="1">
    <location>
        <begin position="108"/>
        <end position="134"/>
    </location>
</feature>
<feature type="compositionally biased region" description="Polar residues" evidence="1">
    <location>
        <begin position="433"/>
        <end position="446"/>
    </location>
</feature>
<reference evidence="2 3" key="1">
    <citation type="journal article" date="2024" name="J Genomics">
        <title>Draft genome sequencing and assembly of Favolaschia claudopus CIRM-BRFM 2984 isolated from oak limbs.</title>
        <authorList>
            <person name="Navarro D."/>
            <person name="Drula E."/>
            <person name="Chaduli D."/>
            <person name="Cazenave R."/>
            <person name="Ahrendt S."/>
            <person name="Wang J."/>
            <person name="Lipzen A."/>
            <person name="Daum C."/>
            <person name="Barry K."/>
            <person name="Grigoriev I.V."/>
            <person name="Favel A."/>
            <person name="Rosso M.N."/>
            <person name="Martin F."/>
        </authorList>
    </citation>
    <scope>NUCLEOTIDE SEQUENCE [LARGE SCALE GENOMIC DNA]</scope>
    <source>
        <strain evidence="2 3">CIRM-BRFM 2984</strain>
    </source>
</reference>
<feature type="compositionally biased region" description="Low complexity" evidence="1">
    <location>
        <begin position="155"/>
        <end position="165"/>
    </location>
</feature>
<feature type="compositionally biased region" description="Basic residues" evidence="1">
    <location>
        <begin position="640"/>
        <end position="662"/>
    </location>
</feature>
<feature type="region of interest" description="Disordered" evidence="1">
    <location>
        <begin position="1"/>
        <end position="86"/>
    </location>
</feature>
<organism evidence="2 3">
    <name type="scientific">Favolaschia claudopus</name>
    <dbReference type="NCBI Taxonomy" id="2862362"/>
    <lineage>
        <taxon>Eukaryota</taxon>
        <taxon>Fungi</taxon>
        <taxon>Dikarya</taxon>
        <taxon>Basidiomycota</taxon>
        <taxon>Agaricomycotina</taxon>
        <taxon>Agaricomycetes</taxon>
        <taxon>Agaricomycetidae</taxon>
        <taxon>Agaricales</taxon>
        <taxon>Marasmiineae</taxon>
        <taxon>Mycenaceae</taxon>
        <taxon>Favolaschia</taxon>
    </lineage>
</organism>
<feature type="compositionally biased region" description="Polar residues" evidence="1">
    <location>
        <begin position="17"/>
        <end position="26"/>
    </location>
</feature>
<dbReference type="AlphaFoldDB" id="A0AAW0EDE2"/>
<dbReference type="EMBL" id="JAWWNJ010000002">
    <property type="protein sequence ID" value="KAK7062228.1"/>
    <property type="molecule type" value="Genomic_DNA"/>
</dbReference>
<feature type="compositionally biased region" description="Low complexity" evidence="1">
    <location>
        <begin position="178"/>
        <end position="220"/>
    </location>
</feature>
<dbReference type="Proteomes" id="UP001362999">
    <property type="component" value="Unassembled WGS sequence"/>
</dbReference>
<gene>
    <name evidence="2" type="ORF">R3P38DRAFT_3251564</name>
</gene>
<feature type="region of interest" description="Disordered" evidence="1">
    <location>
        <begin position="271"/>
        <end position="334"/>
    </location>
</feature>
<feature type="compositionally biased region" description="Basic residues" evidence="1">
    <location>
        <begin position="60"/>
        <end position="71"/>
    </location>
</feature>
<feature type="region of interest" description="Disordered" evidence="1">
    <location>
        <begin position="633"/>
        <end position="676"/>
    </location>
</feature>
<name>A0AAW0EDE2_9AGAR</name>
<evidence type="ECO:0000313" key="3">
    <source>
        <dbReference type="Proteomes" id="UP001362999"/>
    </source>
</evidence>
<evidence type="ECO:0000313" key="2">
    <source>
        <dbReference type="EMBL" id="KAK7062228.1"/>
    </source>
</evidence>
<feature type="region of interest" description="Disordered" evidence="1">
    <location>
        <begin position="155"/>
        <end position="228"/>
    </location>
</feature>
<feature type="compositionally biased region" description="Low complexity" evidence="1">
    <location>
        <begin position="520"/>
        <end position="532"/>
    </location>
</feature>
<protein>
    <submittedName>
        <fullName evidence="2">C2H2-type domain-containing protein</fullName>
    </submittedName>
</protein>